<reference evidence="6 7" key="1">
    <citation type="journal article" date="2018" name="Environ. Microbiol.">
        <title>Isolation and genomic characterization of Novimethylophilus kurashikiensis gen. nov. sp. nov., a new lanthanide-dependent methylotrophic species of Methylophilaceae.</title>
        <authorList>
            <person name="Lv H."/>
            <person name="Sahin N."/>
            <person name="Tani A."/>
        </authorList>
    </citation>
    <scope>NUCLEOTIDE SEQUENCE [LARGE SCALE GENOMIC DNA]</scope>
    <source>
        <strain evidence="6 7">La2-4</strain>
    </source>
</reference>
<dbReference type="InterPro" id="IPR050682">
    <property type="entry name" value="ModA/WtpA"/>
</dbReference>
<dbReference type="Pfam" id="PF13531">
    <property type="entry name" value="SBP_bac_11"/>
    <property type="match status" value="1"/>
</dbReference>
<feature type="binding site" evidence="4">
    <location>
        <position position="167"/>
    </location>
    <ligand>
        <name>molybdate</name>
        <dbReference type="ChEBI" id="CHEBI:36264"/>
    </ligand>
</feature>
<dbReference type="PANTHER" id="PTHR30632">
    <property type="entry name" value="MOLYBDATE-BINDING PERIPLASMIC PROTEIN"/>
    <property type="match status" value="1"/>
</dbReference>
<keyword evidence="3 5" id="KW-0732">Signal</keyword>
<dbReference type="Gene3D" id="3.40.190.10">
    <property type="entry name" value="Periplasmic binding protein-like II"/>
    <property type="match status" value="2"/>
</dbReference>
<feature type="signal peptide" evidence="5">
    <location>
        <begin position="1"/>
        <end position="23"/>
    </location>
</feature>
<keyword evidence="4" id="KW-0500">Molybdenum</keyword>
<evidence type="ECO:0000256" key="3">
    <source>
        <dbReference type="ARBA" id="ARBA00022729"/>
    </source>
</evidence>
<dbReference type="GO" id="GO:0046872">
    <property type="term" value="F:metal ion binding"/>
    <property type="evidence" value="ECO:0007669"/>
    <property type="project" value="UniProtKB-KW"/>
</dbReference>
<dbReference type="GO" id="GO:0030973">
    <property type="term" value="F:molybdate ion binding"/>
    <property type="evidence" value="ECO:0007669"/>
    <property type="project" value="InterPro"/>
</dbReference>
<comment type="caution">
    <text evidence="6">The sequence shown here is derived from an EMBL/GenBank/DDBJ whole genome shotgun (WGS) entry which is preliminary data.</text>
</comment>
<sequence>MKNCWVSILSALILQLVCIQAHAEILTVAIAANLKYVFDDLAAEFKKETGIEAQSVLGASGKIATQVRNGAPFDVFLSADMEFPKALYEDGYAVTPPRPYAYGVLVLWTQKDIDLAQGVAGLVAPSVGKVAIANPKVAPFGRQALKALGYYQVRAAVEPKLVYGESITQVSQYVDSKAADVGFSAKSIVIAPETAGKGKWIEVPTESYEPIAQGMVLLKHGVQSNPEAARKFYGFVLSPKAREIFARYGYKLP</sequence>
<evidence type="ECO:0000256" key="2">
    <source>
        <dbReference type="ARBA" id="ARBA00022723"/>
    </source>
</evidence>
<feature type="binding site" evidence="4">
    <location>
        <position position="60"/>
    </location>
    <ligand>
        <name>molybdate</name>
        <dbReference type="ChEBI" id="CHEBI:36264"/>
    </ligand>
</feature>
<dbReference type="EMBL" id="BDOQ01000009">
    <property type="protein sequence ID" value="GBG14667.1"/>
    <property type="molecule type" value="Genomic_DNA"/>
</dbReference>
<dbReference type="PIRSF" id="PIRSF004846">
    <property type="entry name" value="ModA"/>
    <property type="match status" value="1"/>
</dbReference>
<evidence type="ECO:0000256" key="4">
    <source>
        <dbReference type="PIRSR" id="PIRSR004846-1"/>
    </source>
</evidence>
<dbReference type="InterPro" id="IPR005950">
    <property type="entry name" value="ModA"/>
</dbReference>
<dbReference type="NCBIfam" id="TIGR01256">
    <property type="entry name" value="modA"/>
    <property type="match status" value="1"/>
</dbReference>
<dbReference type="OrthoDB" id="9785015at2"/>
<feature type="chain" id="PRO_5015332229" evidence="5">
    <location>
        <begin position="24"/>
        <end position="253"/>
    </location>
</feature>
<organism evidence="6 7">
    <name type="scientific">Novimethylophilus kurashikiensis</name>
    <dbReference type="NCBI Taxonomy" id="1825523"/>
    <lineage>
        <taxon>Bacteria</taxon>
        <taxon>Pseudomonadati</taxon>
        <taxon>Pseudomonadota</taxon>
        <taxon>Betaproteobacteria</taxon>
        <taxon>Nitrosomonadales</taxon>
        <taxon>Methylophilaceae</taxon>
        <taxon>Novimethylophilus</taxon>
    </lineage>
</organism>
<dbReference type="SUPFAM" id="SSF53850">
    <property type="entry name" value="Periplasmic binding protein-like II"/>
    <property type="match status" value="1"/>
</dbReference>
<accession>A0A2R5F8Z5</accession>
<evidence type="ECO:0000313" key="7">
    <source>
        <dbReference type="Proteomes" id="UP000245081"/>
    </source>
</evidence>
<evidence type="ECO:0000256" key="1">
    <source>
        <dbReference type="ARBA" id="ARBA00009175"/>
    </source>
</evidence>
<comment type="similarity">
    <text evidence="1">Belongs to the bacterial solute-binding protein ModA family.</text>
</comment>
<dbReference type="CDD" id="cd13539">
    <property type="entry name" value="PBP2_AvModA"/>
    <property type="match status" value="1"/>
</dbReference>
<proteinExistence type="inferred from homology"/>
<protein>
    <submittedName>
        <fullName evidence="6">Molybdate transport system substrate-binding protein</fullName>
    </submittedName>
</protein>
<keyword evidence="2 4" id="KW-0479">Metal-binding</keyword>
<dbReference type="GO" id="GO:0015689">
    <property type="term" value="P:molybdate ion transport"/>
    <property type="evidence" value="ECO:0007669"/>
    <property type="project" value="InterPro"/>
</dbReference>
<dbReference type="InterPro" id="IPR044084">
    <property type="entry name" value="AvModA-like_subst-bd"/>
</dbReference>
<gene>
    <name evidence="6" type="primary">modA</name>
    <name evidence="6" type="ORF">NMK_2266</name>
</gene>
<dbReference type="PANTHER" id="PTHR30632:SF14">
    <property type="entry name" value="TUNGSTATE_MOLYBDATE_CHROMATE-BINDING PROTEIN MODA"/>
    <property type="match status" value="1"/>
</dbReference>
<name>A0A2R5F8Z5_9PROT</name>
<evidence type="ECO:0000313" key="6">
    <source>
        <dbReference type="EMBL" id="GBG14667.1"/>
    </source>
</evidence>
<dbReference type="AlphaFoldDB" id="A0A2R5F8Z5"/>
<evidence type="ECO:0000256" key="5">
    <source>
        <dbReference type="SAM" id="SignalP"/>
    </source>
</evidence>
<dbReference type="Proteomes" id="UP000245081">
    <property type="component" value="Unassembled WGS sequence"/>
</dbReference>
<keyword evidence="7" id="KW-1185">Reference proteome</keyword>